<dbReference type="PANTHER" id="PTHR33785">
    <property type="entry name" value="OS06G0550800 PROTEIN"/>
    <property type="match status" value="1"/>
</dbReference>
<evidence type="ECO:0000313" key="3">
    <source>
        <dbReference type="Proteomes" id="UP001358586"/>
    </source>
</evidence>
<organism evidence="2 3">
    <name type="scientific">Gossypium arboreum</name>
    <name type="common">Tree cotton</name>
    <name type="synonym">Gossypium nanking</name>
    <dbReference type="NCBI Taxonomy" id="29729"/>
    <lineage>
        <taxon>Eukaryota</taxon>
        <taxon>Viridiplantae</taxon>
        <taxon>Streptophyta</taxon>
        <taxon>Embryophyta</taxon>
        <taxon>Tracheophyta</taxon>
        <taxon>Spermatophyta</taxon>
        <taxon>Magnoliopsida</taxon>
        <taxon>eudicotyledons</taxon>
        <taxon>Gunneridae</taxon>
        <taxon>Pentapetalae</taxon>
        <taxon>rosids</taxon>
        <taxon>malvids</taxon>
        <taxon>Malvales</taxon>
        <taxon>Malvaceae</taxon>
        <taxon>Malvoideae</taxon>
        <taxon>Gossypium</taxon>
    </lineage>
</organism>
<feature type="region of interest" description="Disordered" evidence="1">
    <location>
        <begin position="89"/>
        <end position="140"/>
    </location>
</feature>
<protein>
    <submittedName>
        <fullName evidence="2">Uncharacterized protein</fullName>
    </submittedName>
</protein>
<evidence type="ECO:0000313" key="2">
    <source>
        <dbReference type="EMBL" id="KAK5844493.1"/>
    </source>
</evidence>
<accession>A0ABR0R064</accession>
<name>A0ABR0R064_GOSAR</name>
<feature type="region of interest" description="Disordered" evidence="1">
    <location>
        <begin position="158"/>
        <end position="178"/>
    </location>
</feature>
<keyword evidence="3" id="KW-1185">Reference proteome</keyword>
<dbReference type="EMBL" id="JARKNE010000001">
    <property type="protein sequence ID" value="KAK5844493.1"/>
    <property type="molecule type" value="Genomic_DNA"/>
</dbReference>
<evidence type="ECO:0000256" key="1">
    <source>
        <dbReference type="SAM" id="MobiDB-lite"/>
    </source>
</evidence>
<comment type="caution">
    <text evidence="2">The sequence shown here is derived from an EMBL/GenBank/DDBJ whole genome shotgun (WGS) entry which is preliminary data.</text>
</comment>
<proteinExistence type="predicted"/>
<dbReference type="Proteomes" id="UP001358586">
    <property type="component" value="Chromosome 1"/>
</dbReference>
<reference evidence="2 3" key="1">
    <citation type="submission" date="2023-03" db="EMBL/GenBank/DDBJ databases">
        <title>WGS of Gossypium arboreum.</title>
        <authorList>
            <person name="Yu D."/>
        </authorList>
    </citation>
    <scope>NUCLEOTIDE SEQUENCE [LARGE SCALE GENOMIC DNA]</scope>
    <source>
        <tissue evidence="2">Leaf</tissue>
    </source>
</reference>
<sequence length="311" mass="35314">MEETEALDLLEESWFFENLLDRRRRMSRCYSDPCTSSNFRQDVLANDSCNNNQNSNGLVRAPSLPPCIGRGEQVEAKKNHGEKIKLNRQLSLQASKTTLTTTTTCSDHKTKKPDRESSSSRQWRHSLQRTPSLPSSMEAKVSDIRMSKLIRQALADSPDILPPRHNHNKATNLPRCSIRPPRNQEVEAINNTNEASVTRYRHSNPKKMLQKSYSDLAFQELQGFKDLGFTFDKEDLSPDVVNILPGLQGDKIEDELQPDKVRKPYLSEAWLVQGPVPPPIPTCVSKNSAKDMKAQIKFWARAVATNVRQEC</sequence>
<dbReference type="PANTHER" id="PTHR33785:SF5">
    <property type="entry name" value="SERINE_ARGININE REPETITIVE MATRIX PROTEIN"/>
    <property type="match status" value="1"/>
</dbReference>
<feature type="compositionally biased region" description="Low complexity" evidence="1">
    <location>
        <begin position="96"/>
        <end position="105"/>
    </location>
</feature>
<gene>
    <name evidence="2" type="ORF">PVK06_000633</name>
</gene>